<proteinExistence type="predicted"/>
<comment type="caution">
    <text evidence="1">The sequence shown here is derived from an EMBL/GenBank/DDBJ whole genome shotgun (WGS) entry which is preliminary data.</text>
</comment>
<evidence type="ECO:0000313" key="3">
    <source>
        <dbReference type="Proteomes" id="UP000477010"/>
    </source>
</evidence>
<accession>A0A6G1ZY68</accession>
<gene>
    <name evidence="1" type="ORF">GKD79_05240</name>
    <name evidence="2" type="ORF">GKD85_00055</name>
</gene>
<reference evidence="1 3" key="1">
    <citation type="journal article" date="2019" name="Nat. Med.">
        <title>A library of human gut bacterial isolates paired with longitudinal multiomics data enables mechanistic microbiome research.</title>
        <authorList>
            <person name="Poyet M."/>
            <person name="Groussin M."/>
            <person name="Gibbons S.M."/>
            <person name="Avila-Pacheco J."/>
            <person name="Jiang X."/>
            <person name="Kearney S.M."/>
            <person name="Perrotta A.R."/>
            <person name="Berdy B."/>
            <person name="Zhao S."/>
            <person name="Lieberman T.D."/>
            <person name="Swanson P.K."/>
            <person name="Smith M."/>
            <person name="Roesemann S."/>
            <person name="Alexander J.E."/>
            <person name="Rich S.A."/>
            <person name="Livny J."/>
            <person name="Vlamakis H."/>
            <person name="Clish C."/>
            <person name="Bullock K."/>
            <person name="Deik A."/>
            <person name="Scott J."/>
            <person name="Pierce K.A."/>
            <person name="Xavier R.J."/>
            <person name="Alm E.J."/>
        </authorList>
    </citation>
    <scope>NUCLEOTIDE SEQUENCE</scope>
    <source>
        <strain evidence="1">BIOML-B7</strain>
        <strain evidence="2 3">BIOML-B9</strain>
    </source>
</reference>
<dbReference type="RefSeq" id="WP_154251405.1">
    <property type="nucleotide sequence ID" value="NZ_WKQD01000001.1"/>
</dbReference>
<sequence length="257" mass="30219">MEYSEMRVDFLGAARVIDNFIGGVMEPYSYEDYLRDFVNCSSCFLKKSNGKLYKKPESEAHGEYDCASDEYKLDFKLFASQSRLQAAKILSPSIQEFMPGVIGFGLPEKHEGVPGYKPITYSIPHAVFRSLIWNKMIEIREKKEKEDVLEKDVSQIIKIFETKKNIMLFFPYNFNFDSNDNFEQGRKLAIDGLNADFKYLFQYRMDRLPEYDTYVSFIYEKENFVITKWTGDKLEFVEMIPVYRSSLYCELWHIAEG</sequence>
<protein>
    <submittedName>
        <fullName evidence="1">Uncharacterized protein</fullName>
    </submittedName>
</protein>
<dbReference type="AlphaFoldDB" id="A0A6G1ZY68"/>
<dbReference type="EMBL" id="WKQE01000001">
    <property type="protein sequence ID" value="MSC79230.1"/>
    <property type="molecule type" value="Genomic_DNA"/>
</dbReference>
<organism evidence="1">
    <name type="scientific">Faecalibacterium prausnitzii</name>
    <dbReference type="NCBI Taxonomy" id="853"/>
    <lineage>
        <taxon>Bacteria</taxon>
        <taxon>Bacillati</taxon>
        <taxon>Bacillota</taxon>
        <taxon>Clostridia</taxon>
        <taxon>Eubacteriales</taxon>
        <taxon>Oscillospiraceae</taxon>
        <taxon>Faecalibacterium</taxon>
    </lineage>
</organism>
<evidence type="ECO:0000313" key="2">
    <source>
        <dbReference type="EMBL" id="MSC79230.1"/>
    </source>
</evidence>
<dbReference type="EMBL" id="WKQG01000004">
    <property type="protein sequence ID" value="MSC68309.1"/>
    <property type="molecule type" value="Genomic_DNA"/>
</dbReference>
<dbReference type="Proteomes" id="UP000477010">
    <property type="component" value="Unassembled WGS sequence"/>
</dbReference>
<evidence type="ECO:0000313" key="1">
    <source>
        <dbReference type="EMBL" id="MSC68309.1"/>
    </source>
</evidence>
<name>A0A6G1ZY68_9FIRM</name>